<feature type="compositionally biased region" description="Polar residues" evidence="1">
    <location>
        <begin position="25"/>
        <end position="42"/>
    </location>
</feature>
<feature type="region of interest" description="Disordered" evidence="1">
    <location>
        <begin position="25"/>
        <end position="101"/>
    </location>
</feature>
<dbReference type="OrthoDB" id="3363286at2759"/>
<feature type="region of interest" description="Disordered" evidence="1">
    <location>
        <begin position="151"/>
        <end position="175"/>
    </location>
</feature>
<dbReference type="STRING" id="454130.A0A0U5GCB0"/>
<accession>A0A0U5GCB0</accession>
<proteinExistence type="predicted"/>
<dbReference type="OMA" id="PFRWKHP"/>
<feature type="compositionally biased region" description="Basic and acidic residues" evidence="1">
    <location>
        <begin position="163"/>
        <end position="175"/>
    </location>
</feature>
<reference evidence="3" key="1">
    <citation type="journal article" date="2016" name="Genome Announc.">
        <title>Draft genome sequences of fungus Aspergillus calidoustus.</title>
        <authorList>
            <person name="Horn F."/>
            <person name="Linde J."/>
            <person name="Mattern D.J."/>
            <person name="Walther G."/>
            <person name="Guthke R."/>
            <person name="Scherlach K."/>
            <person name="Martin K."/>
            <person name="Brakhage A.A."/>
            <person name="Petzke L."/>
            <person name="Valiante V."/>
        </authorList>
    </citation>
    <scope>NUCLEOTIDE SEQUENCE [LARGE SCALE GENOMIC DNA]</scope>
    <source>
        <strain evidence="3">SF006504</strain>
    </source>
</reference>
<dbReference type="EMBL" id="CDMC01000009">
    <property type="protein sequence ID" value="CEL07359.1"/>
    <property type="molecule type" value="Genomic_DNA"/>
</dbReference>
<gene>
    <name evidence="2" type="ORF">ASPCAL10517</name>
</gene>
<feature type="compositionally biased region" description="Basic and acidic residues" evidence="1">
    <location>
        <begin position="45"/>
        <end position="57"/>
    </location>
</feature>
<protein>
    <submittedName>
        <fullName evidence="2">Uncharacterized protein</fullName>
    </submittedName>
</protein>
<dbReference type="Proteomes" id="UP000054771">
    <property type="component" value="Unassembled WGS sequence"/>
</dbReference>
<evidence type="ECO:0000256" key="1">
    <source>
        <dbReference type="SAM" id="MobiDB-lite"/>
    </source>
</evidence>
<dbReference type="AlphaFoldDB" id="A0A0U5GCB0"/>
<evidence type="ECO:0000313" key="3">
    <source>
        <dbReference type="Proteomes" id="UP000054771"/>
    </source>
</evidence>
<sequence>MESLHSRVPYAQWRLKVFRQLFCSSNGSNKSLQSRRLYSTSPEDSETKPTPEKQFDHKRNHNRSHKGQPEPSPSKRPSELLPQSPLITRPHPGRDVRHRKKRIATSADFTRLNKNPWAMALASPVRYCELSSTRMPKAFLTEWAPVLDPESAPTPASAVESGPEAKTEVVPARRKEKNAPDAPKFWLLPIELLQDDLVEPQLTKADGRALPAPYLKLRMHDRMSILQDMAQYIWRARNQKIWPITKLLPSRWRTQVGWGTKEDARVRWRLDMPKFMRRTLRAYVMKHLQRVSGIFEIQDVRFGVWTSIDVQAPYSEEALVEGLKGLQSFERMGEGAVWILGDCDPKNDLPEFIEVPAIGSKVPVFDFTRLFSKTELEEIRGYSTRFQKFAVFFRPTNERTVETALALWKLQGYMRKPAP</sequence>
<organism evidence="2 3">
    <name type="scientific">Aspergillus calidoustus</name>
    <dbReference type="NCBI Taxonomy" id="454130"/>
    <lineage>
        <taxon>Eukaryota</taxon>
        <taxon>Fungi</taxon>
        <taxon>Dikarya</taxon>
        <taxon>Ascomycota</taxon>
        <taxon>Pezizomycotina</taxon>
        <taxon>Eurotiomycetes</taxon>
        <taxon>Eurotiomycetidae</taxon>
        <taxon>Eurotiales</taxon>
        <taxon>Aspergillaceae</taxon>
        <taxon>Aspergillus</taxon>
        <taxon>Aspergillus subgen. Nidulantes</taxon>
    </lineage>
</organism>
<keyword evidence="3" id="KW-1185">Reference proteome</keyword>
<evidence type="ECO:0000313" key="2">
    <source>
        <dbReference type="EMBL" id="CEL07359.1"/>
    </source>
</evidence>
<name>A0A0U5GCB0_ASPCI</name>